<sequence length="266" mass="28878">MTNFHLKNLLIVLGLASINITITSYASDSNVIMITPVKATINTNTSKLSPALVNDLKRLGIKVNSVSNNVTSGLKELITDKGVMYISADGKYLIKGSVIEIKSRTNITTNAIKQLRAEAVSKNHDSTIIYKSPSEKFSVTIFTDITCGYCRKLHHEIDDYLAAGVTIRYMAYPRYGLKGSGFSNLANIWCSDDPQKALTAAKLNKGKHIKPVENCKSPVKAHYNAGKSFGIRGTPAIILDDGTLIAGYKSAPALLSILKKSANKLQ</sequence>
<evidence type="ECO:0000313" key="10">
    <source>
        <dbReference type="EMBL" id="KGJ91174.1"/>
    </source>
</evidence>
<evidence type="ECO:0000313" key="11">
    <source>
        <dbReference type="Proteomes" id="UP000029868"/>
    </source>
</evidence>
<gene>
    <name evidence="10" type="ORF">GAB14E_3326</name>
</gene>
<dbReference type="InterPro" id="IPR012336">
    <property type="entry name" value="Thioredoxin-like_fold"/>
</dbReference>
<evidence type="ECO:0000256" key="2">
    <source>
        <dbReference type="ARBA" id="ARBA00009813"/>
    </source>
</evidence>
<feature type="domain" description="Thioredoxin-like fold" evidence="9">
    <location>
        <begin position="134"/>
        <end position="258"/>
    </location>
</feature>
<dbReference type="Gene3D" id="3.10.450.70">
    <property type="entry name" value="Disulphide bond isomerase, DsbC/G, N-terminal"/>
    <property type="match status" value="1"/>
</dbReference>
<dbReference type="InterPro" id="IPR036249">
    <property type="entry name" value="Thioredoxin-like_sf"/>
</dbReference>
<comment type="similarity">
    <text evidence="2 7">Belongs to the thioredoxin family. DsbC subfamily.</text>
</comment>
<dbReference type="Gene3D" id="3.40.30.10">
    <property type="entry name" value="Glutaredoxin"/>
    <property type="match status" value="1"/>
</dbReference>
<dbReference type="InterPro" id="IPR033954">
    <property type="entry name" value="DiS-bond_Isoase_DsbC/G"/>
</dbReference>
<dbReference type="SUPFAM" id="SSF54423">
    <property type="entry name" value="DsbC/DsbG N-terminal domain-like"/>
    <property type="match status" value="1"/>
</dbReference>
<dbReference type="Pfam" id="PF10411">
    <property type="entry name" value="DsbC_N"/>
    <property type="match status" value="1"/>
</dbReference>
<dbReference type="RefSeq" id="WP_052093790.1">
    <property type="nucleotide sequence ID" value="NZ_JQEC01000042.1"/>
</dbReference>
<evidence type="ECO:0000256" key="4">
    <source>
        <dbReference type="ARBA" id="ARBA00022764"/>
    </source>
</evidence>
<evidence type="ECO:0000256" key="7">
    <source>
        <dbReference type="RuleBase" id="RU364038"/>
    </source>
</evidence>
<dbReference type="EMBL" id="JQEC01000042">
    <property type="protein sequence ID" value="KGJ91174.1"/>
    <property type="molecule type" value="Genomic_DNA"/>
</dbReference>
<keyword evidence="3 7" id="KW-0732">Signal</keyword>
<dbReference type="InterPro" id="IPR009094">
    <property type="entry name" value="DiS-bond_isomerase_DsbC/G_N_sf"/>
</dbReference>
<dbReference type="PANTHER" id="PTHR35272:SF3">
    <property type="entry name" value="THIOL:DISULFIDE INTERCHANGE PROTEIN DSBC"/>
    <property type="match status" value="1"/>
</dbReference>
<organism evidence="10 11">
    <name type="scientific">Colwellia psychrerythraea</name>
    <name type="common">Vibrio psychroerythus</name>
    <dbReference type="NCBI Taxonomy" id="28229"/>
    <lineage>
        <taxon>Bacteria</taxon>
        <taxon>Pseudomonadati</taxon>
        <taxon>Pseudomonadota</taxon>
        <taxon>Gammaproteobacteria</taxon>
        <taxon>Alteromonadales</taxon>
        <taxon>Colwelliaceae</taxon>
        <taxon>Colwellia</taxon>
    </lineage>
</organism>
<dbReference type="CDD" id="cd03020">
    <property type="entry name" value="DsbA_DsbC_DsbG"/>
    <property type="match status" value="1"/>
</dbReference>
<dbReference type="PANTHER" id="PTHR35272">
    <property type="entry name" value="THIOL:DISULFIDE INTERCHANGE PROTEIN DSBC-RELATED"/>
    <property type="match status" value="1"/>
</dbReference>
<evidence type="ECO:0000256" key="3">
    <source>
        <dbReference type="ARBA" id="ARBA00022729"/>
    </source>
</evidence>
<dbReference type="NCBIfam" id="NF008129">
    <property type="entry name" value="PRK10877.1"/>
    <property type="match status" value="1"/>
</dbReference>
<keyword evidence="4 7" id="KW-0574">Periplasm</keyword>
<evidence type="ECO:0000259" key="9">
    <source>
        <dbReference type="Pfam" id="PF13098"/>
    </source>
</evidence>
<dbReference type="InterPro" id="IPR017937">
    <property type="entry name" value="Thioredoxin_CS"/>
</dbReference>
<dbReference type="GO" id="GO:0042597">
    <property type="term" value="C:periplasmic space"/>
    <property type="evidence" value="ECO:0007669"/>
    <property type="project" value="UniProtKB-SubCell"/>
</dbReference>
<dbReference type="Proteomes" id="UP000029868">
    <property type="component" value="Unassembled WGS sequence"/>
</dbReference>
<evidence type="ECO:0000256" key="6">
    <source>
        <dbReference type="ARBA" id="ARBA00023284"/>
    </source>
</evidence>
<evidence type="ECO:0000259" key="8">
    <source>
        <dbReference type="Pfam" id="PF10411"/>
    </source>
</evidence>
<comment type="subcellular location">
    <subcellularLocation>
        <location evidence="1 7">Periplasm</location>
    </subcellularLocation>
</comment>
<dbReference type="PROSITE" id="PS00194">
    <property type="entry name" value="THIOREDOXIN_1"/>
    <property type="match status" value="1"/>
</dbReference>
<evidence type="ECO:0000256" key="1">
    <source>
        <dbReference type="ARBA" id="ARBA00004418"/>
    </source>
</evidence>
<protein>
    <recommendedName>
        <fullName evidence="7">Thiol:disulfide interchange protein</fullName>
    </recommendedName>
</protein>
<dbReference type="AlphaFoldDB" id="A0A099KK49"/>
<evidence type="ECO:0000256" key="5">
    <source>
        <dbReference type="ARBA" id="ARBA00023157"/>
    </source>
</evidence>
<reference evidence="10 11" key="1">
    <citation type="submission" date="2014-08" db="EMBL/GenBank/DDBJ databases">
        <title>Genomic and Phenotypic Diversity of Colwellia psychrerythraea strains from Disparate Marine Basins.</title>
        <authorList>
            <person name="Techtmann S.M."/>
            <person name="Stelling S.C."/>
            <person name="Utturkar S.M."/>
            <person name="Alshibli N."/>
            <person name="Harris A."/>
            <person name="Brown S.D."/>
            <person name="Hazen T.C."/>
        </authorList>
    </citation>
    <scope>NUCLEOTIDE SEQUENCE [LARGE SCALE GENOMIC DNA]</scope>
    <source>
        <strain evidence="10 11">GAB14E</strain>
    </source>
</reference>
<dbReference type="Pfam" id="PF13098">
    <property type="entry name" value="Thioredoxin_2"/>
    <property type="match status" value="1"/>
</dbReference>
<dbReference type="InterPro" id="IPR018950">
    <property type="entry name" value="DiS-bond_isomerase_DsbC/G_N"/>
</dbReference>
<dbReference type="PATRIC" id="fig|28229.3.peg.3047"/>
<keyword evidence="6 7" id="KW-0676">Redox-active center</keyword>
<comment type="caution">
    <text evidence="10">The sequence shown here is derived from an EMBL/GenBank/DDBJ whole genome shotgun (WGS) entry which is preliminary data.</text>
</comment>
<dbReference type="OrthoDB" id="12976at2"/>
<name>A0A099KK49_COLPS</name>
<dbReference type="SUPFAM" id="SSF52833">
    <property type="entry name" value="Thioredoxin-like"/>
    <property type="match status" value="1"/>
</dbReference>
<keyword evidence="5" id="KW-1015">Disulfide bond</keyword>
<dbReference type="InterPro" id="IPR051470">
    <property type="entry name" value="Thiol:disulfide_interchange"/>
</dbReference>
<accession>A0A099KK49</accession>
<comment type="function">
    <text evidence="7">Required for disulfide bond formation in some periplasmic proteins. Acts by transferring its disulfide bond to other proteins and is reduced in the process.</text>
</comment>
<proteinExistence type="inferred from homology"/>
<feature type="domain" description="Disulphide bond isomerase DsbC/G N-terminal" evidence="8">
    <location>
        <begin position="56"/>
        <end position="108"/>
    </location>
</feature>